<evidence type="ECO:0000313" key="8">
    <source>
        <dbReference type="EMBL" id="PWQ94704.1"/>
    </source>
</evidence>
<comment type="caution">
    <text evidence="8">The sequence shown here is derived from an EMBL/GenBank/DDBJ whole genome shotgun (WGS) entry which is preliminary data.</text>
</comment>
<feature type="domain" description="Intradiol ring-cleavage dioxygenases" evidence="7">
    <location>
        <begin position="127"/>
        <end position="155"/>
    </location>
</feature>
<dbReference type="RefSeq" id="WP_109824365.1">
    <property type="nucleotide sequence ID" value="NZ_QGKL01000039.1"/>
</dbReference>
<dbReference type="EMBL" id="QGKL01000039">
    <property type="protein sequence ID" value="PWQ94704.1"/>
    <property type="molecule type" value="Genomic_DNA"/>
</dbReference>
<reference evidence="8 9" key="1">
    <citation type="submission" date="2018-05" db="EMBL/GenBank/DDBJ databases">
        <title>Leucothrix arctica sp. nov., isolated from Arctic seawater.</title>
        <authorList>
            <person name="Choi A."/>
            <person name="Baek K."/>
        </authorList>
    </citation>
    <scope>NUCLEOTIDE SEQUENCE [LARGE SCALE GENOMIC DNA]</scope>
    <source>
        <strain evidence="8 9">IMCC9719</strain>
    </source>
</reference>
<dbReference type="OrthoDB" id="9800887at2"/>
<evidence type="ECO:0000256" key="2">
    <source>
        <dbReference type="ARBA" id="ARBA00007825"/>
    </source>
</evidence>
<dbReference type="Pfam" id="PF00775">
    <property type="entry name" value="Dioxygenase_C"/>
    <property type="match status" value="1"/>
</dbReference>
<dbReference type="AlphaFoldDB" id="A0A317C7T6"/>
<keyword evidence="3" id="KW-0479">Metal-binding</keyword>
<gene>
    <name evidence="8" type="ORF">DKT75_15555</name>
</gene>
<evidence type="ECO:0000256" key="6">
    <source>
        <dbReference type="ARBA" id="ARBA00023004"/>
    </source>
</evidence>
<comment type="cofactor">
    <cofactor evidence="1">
        <name>Fe(3+)</name>
        <dbReference type="ChEBI" id="CHEBI:29034"/>
    </cofactor>
</comment>
<keyword evidence="4 8" id="KW-0223">Dioxygenase</keyword>
<dbReference type="InterPro" id="IPR000627">
    <property type="entry name" value="Intradiol_dOase_C"/>
</dbReference>
<proteinExistence type="inferred from homology"/>
<name>A0A317C7T6_9GAMM</name>
<keyword evidence="6" id="KW-0408">Iron</keyword>
<evidence type="ECO:0000256" key="4">
    <source>
        <dbReference type="ARBA" id="ARBA00022964"/>
    </source>
</evidence>
<keyword evidence="5" id="KW-0560">Oxidoreductase</keyword>
<dbReference type="GO" id="GO:0018576">
    <property type="term" value="F:catechol 1,2-dioxygenase activity"/>
    <property type="evidence" value="ECO:0007669"/>
    <property type="project" value="InterPro"/>
</dbReference>
<evidence type="ECO:0000256" key="1">
    <source>
        <dbReference type="ARBA" id="ARBA00001965"/>
    </source>
</evidence>
<dbReference type="GO" id="GO:0009712">
    <property type="term" value="P:catechol-containing compound metabolic process"/>
    <property type="evidence" value="ECO:0007669"/>
    <property type="project" value="InterPro"/>
</dbReference>
<evidence type="ECO:0000313" key="9">
    <source>
        <dbReference type="Proteomes" id="UP000245506"/>
    </source>
</evidence>
<dbReference type="InterPro" id="IPR015889">
    <property type="entry name" value="Intradiol_dOase_core"/>
</dbReference>
<keyword evidence="9" id="KW-1185">Reference proteome</keyword>
<dbReference type="SUPFAM" id="SSF49482">
    <property type="entry name" value="Aromatic compound dioxygenase"/>
    <property type="match status" value="1"/>
</dbReference>
<dbReference type="Gene3D" id="2.60.130.10">
    <property type="entry name" value="Aromatic compound dioxygenase"/>
    <property type="match status" value="1"/>
</dbReference>
<dbReference type="InterPro" id="IPR050770">
    <property type="entry name" value="Intradiol_RC_Dioxygenase"/>
</dbReference>
<evidence type="ECO:0000259" key="7">
    <source>
        <dbReference type="PROSITE" id="PS00083"/>
    </source>
</evidence>
<dbReference type="Pfam" id="PF04444">
    <property type="entry name" value="Dioxygenase_N"/>
    <property type="match status" value="1"/>
</dbReference>
<sequence length="288" mass="32125">MRNVTKDNITEVYASYFGEDTDPRVKEIMTSLASHLHDFARDVNLTHDEWQAGLELMKWTGDITTPERNEFVLMSDVLGLSSLVDMLHSNDDATSSSVLGPFHVSNAPPLAVGGDMKKDFGGEVLLVEGYVTDTEGNAIQGVTVDLWQTAPNGLYSSQDPDQEIYDFHGLMTPEDNGWYCFTTVKPVEYTVPTDGPVGKILEAAGRHPWRPSHLHYIVKAPGFKTLVTEVFPSDDPYLNQDTVFGVREDLVMTYVPQKAADFPDGYEISGKVKEDYISVHFDLKLEKL</sequence>
<dbReference type="PANTHER" id="PTHR33711">
    <property type="entry name" value="DIOXYGENASE, PUTATIVE (AFU_ORTHOLOGUE AFUA_2G02910)-RELATED"/>
    <property type="match status" value="1"/>
</dbReference>
<dbReference type="InterPro" id="IPR007535">
    <property type="entry name" value="Catechol_dOase_N"/>
</dbReference>
<evidence type="ECO:0000256" key="3">
    <source>
        <dbReference type="ARBA" id="ARBA00022723"/>
    </source>
</evidence>
<dbReference type="GO" id="GO:0008199">
    <property type="term" value="F:ferric iron binding"/>
    <property type="evidence" value="ECO:0007669"/>
    <property type="project" value="InterPro"/>
</dbReference>
<dbReference type="PROSITE" id="PS00083">
    <property type="entry name" value="INTRADIOL_DIOXYGENAS"/>
    <property type="match status" value="1"/>
</dbReference>
<accession>A0A317C7T6</accession>
<dbReference type="Proteomes" id="UP000245506">
    <property type="component" value="Unassembled WGS sequence"/>
</dbReference>
<protein>
    <submittedName>
        <fullName evidence="8">Hydroxyquinol 1,2-dioxygenase</fullName>
    </submittedName>
</protein>
<dbReference type="PANTHER" id="PTHR33711:SF7">
    <property type="entry name" value="INTRADIOL RING-CLEAVAGE DIOXYGENASES DOMAIN-CONTAINING PROTEIN-RELATED"/>
    <property type="match status" value="1"/>
</dbReference>
<organism evidence="8 9">
    <name type="scientific">Leucothrix arctica</name>
    <dbReference type="NCBI Taxonomy" id="1481894"/>
    <lineage>
        <taxon>Bacteria</taxon>
        <taxon>Pseudomonadati</taxon>
        <taxon>Pseudomonadota</taxon>
        <taxon>Gammaproteobacteria</taxon>
        <taxon>Thiotrichales</taxon>
        <taxon>Thiotrichaceae</taxon>
        <taxon>Leucothrix</taxon>
    </lineage>
</organism>
<comment type="similarity">
    <text evidence="2">Belongs to the intradiol ring-cleavage dioxygenase family.</text>
</comment>
<evidence type="ECO:0000256" key="5">
    <source>
        <dbReference type="ARBA" id="ARBA00023002"/>
    </source>
</evidence>